<dbReference type="AlphaFoldDB" id="A0A834JQZ8"/>
<comment type="caution">
    <text evidence="1">The sequence shown here is derived from an EMBL/GenBank/DDBJ whole genome shotgun (WGS) entry which is preliminary data.</text>
</comment>
<proteinExistence type="predicted"/>
<protein>
    <submittedName>
        <fullName evidence="1">Uncharacterized protein</fullName>
    </submittedName>
</protein>
<evidence type="ECO:0000313" key="1">
    <source>
        <dbReference type="EMBL" id="KAF7392036.1"/>
    </source>
</evidence>
<organism evidence="1 2">
    <name type="scientific">Vespula germanica</name>
    <name type="common">German yellow jacket</name>
    <name type="synonym">Paravespula germanica</name>
    <dbReference type="NCBI Taxonomy" id="30212"/>
    <lineage>
        <taxon>Eukaryota</taxon>
        <taxon>Metazoa</taxon>
        <taxon>Ecdysozoa</taxon>
        <taxon>Arthropoda</taxon>
        <taxon>Hexapoda</taxon>
        <taxon>Insecta</taxon>
        <taxon>Pterygota</taxon>
        <taxon>Neoptera</taxon>
        <taxon>Endopterygota</taxon>
        <taxon>Hymenoptera</taxon>
        <taxon>Apocrita</taxon>
        <taxon>Aculeata</taxon>
        <taxon>Vespoidea</taxon>
        <taxon>Vespidae</taxon>
        <taxon>Vespinae</taxon>
        <taxon>Vespula</taxon>
    </lineage>
</organism>
<evidence type="ECO:0000313" key="2">
    <source>
        <dbReference type="Proteomes" id="UP000617340"/>
    </source>
</evidence>
<accession>A0A834JQZ8</accession>
<gene>
    <name evidence="1" type="ORF">HZH68_011579</name>
</gene>
<name>A0A834JQZ8_VESGE</name>
<dbReference type="Proteomes" id="UP000617340">
    <property type="component" value="Unassembled WGS sequence"/>
</dbReference>
<keyword evidence="2" id="KW-1185">Reference proteome</keyword>
<reference evidence="1" key="1">
    <citation type="journal article" date="2020" name="G3 (Bethesda)">
        <title>High-Quality Assemblies for Three Invasive Social Wasps from the &lt;i&gt;Vespula&lt;/i&gt; Genus.</title>
        <authorList>
            <person name="Harrop T.W.R."/>
            <person name="Guhlin J."/>
            <person name="McLaughlin G.M."/>
            <person name="Permina E."/>
            <person name="Stockwell P."/>
            <person name="Gilligan J."/>
            <person name="Le Lec M.F."/>
            <person name="Gruber M.A.M."/>
            <person name="Quinn O."/>
            <person name="Lovegrove M."/>
            <person name="Duncan E.J."/>
            <person name="Remnant E.J."/>
            <person name="Van Eeckhoven J."/>
            <person name="Graham B."/>
            <person name="Knapp R.A."/>
            <person name="Langford K.W."/>
            <person name="Kronenberg Z."/>
            <person name="Press M.O."/>
            <person name="Eacker S.M."/>
            <person name="Wilson-Rankin E.E."/>
            <person name="Purcell J."/>
            <person name="Lester P.J."/>
            <person name="Dearden P.K."/>
        </authorList>
    </citation>
    <scope>NUCLEOTIDE SEQUENCE</scope>
    <source>
        <strain evidence="1">Linc-1</strain>
    </source>
</reference>
<dbReference type="EMBL" id="JACSDZ010000011">
    <property type="protein sequence ID" value="KAF7392036.1"/>
    <property type="molecule type" value="Genomic_DNA"/>
</dbReference>
<sequence length="121" mass="13689">MVIFIEQQRYLVIVTIDTMQDSESMINENFGLAARRGLACSLKAIHYLSQLAYVNSTEMDKFWKSFEICSRSLRSTGVLFDSSIPRIIPIQILPCGDYSILRATSSAKLDFKNCTLIPEVT</sequence>